<evidence type="ECO:0000313" key="2">
    <source>
        <dbReference type="EMBL" id="EJK60603.1"/>
    </source>
</evidence>
<comment type="caution">
    <text evidence="2">The sequence shown here is derived from an EMBL/GenBank/DDBJ whole genome shotgun (WGS) entry which is preliminary data.</text>
</comment>
<accession>K0S3E5</accession>
<sequence>MAGAEARRFDIPAVIGVRCDAGRGFRPKAATPGRSTATTAHDAMQVVALSFTTNLECAFLLAFEPLPSTLEKPTLDCDGRGADPVARSKPGDAPNRRFILVPQLAKRQRHEGVSEDPSARRDLHLAPKRQGDPTGLKVPSEDNIGNQRRMYADRKPLVRRLTSGTA</sequence>
<dbReference type="AlphaFoldDB" id="K0S3E5"/>
<protein>
    <submittedName>
        <fullName evidence="2">Uncharacterized protein</fullName>
    </submittedName>
</protein>
<keyword evidence="3" id="KW-1185">Reference proteome</keyword>
<proteinExistence type="predicted"/>
<feature type="compositionally biased region" description="Basic and acidic residues" evidence="1">
    <location>
        <begin position="110"/>
        <end position="131"/>
    </location>
</feature>
<gene>
    <name evidence="2" type="ORF">THAOC_19010</name>
</gene>
<organism evidence="2 3">
    <name type="scientific">Thalassiosira oceanica</name>
    <name type="common">Marine diatom</name>
    <dbReference type="NCBI Taxonomy" id="159749"/>
    <lineage>
        <taxon>Eukaryota</taxon>
        <taxon>Sar</taxon>
        <taxon>Stramenopiles</taxon>
        <taxon>Ochrophyta</taxon>
        <taxon>Bacillariophyta</taxon>
        <taxon>Coscinodiscophyceae</taxon>
        <taxon>Thalassiosirophycidae</taxon>
        <taxon>Thalassiosirales</taxon>
        <taxon>Thalassiosiraceae</taxon>
        <taxon>Thalassiosira</taxon>
    </lineage>
</organism>
<evidence type="ECO:0000313" key="3">
    <source>
        <dbReference type="Proteomes" id="UP000266841"/>
    </source>
</evidence>
<feature type="region of interest" description="Disordered" evidence="1">
    <location>
        <begin position="71"/>
        <end position="154"/>
    </location>
</feature>
<name>K0S3E5_THAOC</name>
<dbReference type="Proteomes" id="UP000266841">
    <property type="component" value="Unassembled WGS sequence"/>
</dbReference>
<dbReference type="EMBL" id="AGNL01020872">
    <property type="protein sequence ID" value="EJK60603.1"/>
    <property type="molecule type" value="Genomic_DNA"/>
</dbReference>
<reference evidence="2 3" key="1">
    <citation type="journal article" date="2012" name="Genome Biol.">
        <title>Genome and low-iron response of an oceanic diatom adapted to chronic iron limitation.</title>
        <authorList>
            <person name="Lommer M."/>
            <person name="Specht M."/>
            <person name="Roy A.S."/>
            <person name="Kraemer L."/>
            <person name="Andreson R."/>
            <person name="Gutowska M.A."/>
            <person name="Wolf J."/>
            <person name="Bergner S.V."/>
            <person name="Schilhabel M.B."/>
            <person name="Klostermeier U.C."/>
            <person name="Beiko R.G."/>
            <person name="Rosenstiel P."/>
            <person name="Hippler M."/>
            <person name="Laroche J."/>
        </authorList>
    </citation>
    <scope>NUCLEOTIDE SEQUENCE [LARGE SCALE GENOMIC DNA]</scope>
    <source>
        <strain evidence="2 3">CCMP1005</strain>
    </source>
</reference>
<evidence type="ECO:0000256" key="1">
    <source>
        <dbReference type="SAM" id="MobiDB-lite"/>
    </source>
</evidence>